<dbReference type="InterPro" id="IPR001509">
    <property type="entry name" value="Epimerase_deHydtase"/>
</dbReference>
<evidence type="ECO:0000256" key="1">
    <source>
        <dbReference type="ARBA" id="ARBA00023027"/>
    </source>
</evidence>
<reference evidence="3 4" key="1">
    <citation type="submission" date="2021-03" db="EMBL/GenBank/DDBJ databases">
        <title>Isolation and description of Capnocytophaga bilenii sp. nov., a novel Capnocytophaga species, isolated from a gingivitis subject.</title>
        <authorList>
            <person name="Antezack A."/>
            <person name="Monnet-Corti V."/>
            <person name="La Scola B."/>
        </authorList>
    </citation>
    <scope>NUCLEOTIDE SEQUENCE [LARGE SCALE GENOMIC DNA]</scope>
    <source>
        <strain evidence="3 4">Marseille-Q4570</strain>
    </source>
</reference>
<feature type="domain" description="NAD-dependent epimerase/dehydratase" evidence="2">
    <location>
        <begin position="3"/>
        <end position="264"/>
    </location>
</feature>
<dbReference type="Gene3D" id="3.90.25.10">
    <property type="entry name" value="UDP-galactose 4-epimerase, domain 1"/>
    <property type="match status" value="1"/>
</dbReference>
<name>A0ABS3PX49_9FLAO</name>
<evidence type="ECO:0000313" key="3">
    <source>
        <dbReference type="EMBL" id="MBO1883921.1"/>
    </source>
</evidence>
<protein>
    <submittedName>
        <fullName evidence="3">GDP-mannose 4,6-dehydratase</fullName>
    </submittedName>
</protein>
<organism evidence="3 4">
    <name type="scientific">Capnocytophaga bilenii</name>
    <dbReference type="NCBI Taxonomy" id="2819369"/>
    <lineage>
        <taxon>Bacteria</taxon>
        <taxon>Pseudomonadati</taxon>
        <taxon>Bacteroidota</taxon>
        <taxon>Flavobacteriia</taxon>
        <taxon>Flavobacteriales</taxon>
        <taxon>Flavobacteriaceae</taxon>
        <taxon>Capnocytophaga</taxon>
    </lineage>
</organism>
<dbReference type="PANTHER" id="PTHR43574">
    <property type="entry name" value="EPIMERASE-RELATED"/>
    <property type="match status" value="1"/>
</dbReference>
<keyword evidence="4" id="KW-1185">Reference proteome</keyword>
<dbReference type="InterPro" id="IPR036291">
    <property type="entry name" value="NAD(P)-bd_dom_sf"/>
</dbReference>
<evidence type="ECO:0000259" key="2">
    <source>
        <dbReference type="Pfam" id="PF01370"/>
    </source>
</evidence>
<comment type="caution">
    <text evidence="3">The sequence shown here is derived from an EMBL/GenBank/DDBJ whole genome shotgun (WGS) entry which is preliminary data.</text>
</comment>
<dbReference type="Pfam" id="PF01370">
    <property type="entry name" value="Epimerase"/>
    <property type="match status" value="1"/>
</dbReference>
<keyword evidence="1" id="KW-0520">NAD</keyword>
<dbReference type="SUPFAM" id="SSF51735">
    <property type="entry name" value="NAD(P)-binding Rossmann-fold domains"/>
    <property type="match status" value="1"/>
</dbReference>
<evidence type="ECO:0000313" key="4">
    <source>
        <dbReference type="Proteomes" id="UP000681610"/>
    </source>
</evidence>
<gene>
    <name evidence="3" type="ORF">J4N46_05715</name>
</gene>
<sequence length="338" mass="38500">MKILVTGAAGFIGAFVCKSLVENGHQVVGIDNLNTYYDVNLKYGRLAFLGIEKDKCVINKLVNSKLYPTFQFAKMDITDKQTLASLVKEQQFEVICNLAAQAGVRYSIENPDSYIQSNILGFTNILECCRHFSVKHLVYASSSSVYGMNAKIPFSEKDQVDAPVSLYAATKKSNELMAHTYTHLYKFASTGLRFFTVYGPWGRPDMSPILFANAIAQEEAIKVFNNGDMERDFTYINDIVKGVVTIIEKPITDFRSLYKIYNIGNNNSVKLMDFIATIEKYMGKKAKKEMYPMQMGDVKRTWADVSELIKDYNYKPSTSIEEGIKQFITWYKEYYKIN</sequence>
<dbReference type="Gene3D" id="3.40.50.720">
    <property type="entry name" value="NAD(P)-binding Rossmann-like Domain"/>
    <property type="match status" value="1"/>
</dbReference>
<accession>A0ABS3PX49</accession>
<dbReference type="EMBL" id="JAGDYP010000003">
    <property type="protein sequence ID" value="MBO1883921.1"/>
    <property type="molecule type" value="Genomic_DNA"/>
</dbReference>
<proteinExistence type="predicted"/>
<dbReference type="RefSeq" id="WP_208058492.1">
    <property type="nucleotide sequence ID" value="NZ_JAGDYP010000003.1"/>
</dbReference>
<dbReference type="PRINTS" id="PR01713">
    <property type="entry name" value="NUCEPIMERASE"/>
</dbReference>
<dbReference type="Proteomes" id="UP000681610">
    <property type="component" value="Unassembled WGS sequence"/>
</dbReference>